<keyword evidence="1" id="KW-0812">Transmembrane</keyword>
<evidence type="ECO:0008006" key="4">
    <source>
        <dbReference type="Google" id="ProtNLM"/>
    </source>
</evidence>
<reference evidence="2" key="1">
    <citation type="journal article" date="2024" name="Antonie Van Leeuwenhoek">
        <title>Isoptericola haloaureus sp. nov., a dimorphic actinobacterium isolated from mangrove sediments of southeast India, implicating biosaline agricultural significance through nitrogen fixation and salt tolerance genes.</title>
        <authorList>
            <person name="Prathaban M."/>
            <person name="Prathiviraj R."/>
            <person name="Ravichandran M."/>
            <person name="Natarajan S.D."/>
            <person name="Sobanaa M."/>
            <person name="Hari Krishna Kumar S."/>
            <person name="Chandrasekar V."/>
            <person name="Selvin J."/>
        </authorList>
    </citation>
    <scope>NUCLEOTIDE SEQUENCE</scope>
    <source>
        <strain evidence="2">MP1014</strain>
    </source>
</reference>
<reference evidence="2" key="2">
    <citation type="submission" date="2024-02" db="EMBL/GenBank/DDBJ databases">
        <authorList>
            <person name="Prathaban M."/>
            <person name="Mythili R."/>
            <person name="Sharmila Devi N."/>
            <person name="Sobanaa M."/>
            <person name="Prathiviraj R."/>
            <person name="Selvin J."/>
        </authorList>
    </citation>
    <scope>NUCLEOTIDE SEQUENCE</scope>
    <source>
        <strain evidence="2">MP1014</strain>
    </source>
</reference>
<keyword evidence="1" id="KW-0472">Membrane</keyword>
<evidence type="ECO:0000313" key="3">
    <source>
        <dbReference type="Proteomes" id="UP001310387"/>
    </source>
</evidence>
<feature type="transmembrane region" description="Helical" evidence="1">
    <location>
        <begin position="47"/>
        <end position="68"/>
    </location>
</feature>
<organism evidence="2 3">
    <name type="scientific">Isoptericola haloaureus</name>
    <dbReference type="NCBI Taxonomy" id="1542902"/>
    <lineage>
        <taxon>Bacteria</taxon>
        <taxon>Bacillati</taxon>
        <taxon>Actinomycetota</taxon>
        <taxon>Actinomycetes</taxon>
        <taxon>Micrococcales</taxon>
        <taxon>Promicromonosporaceae</taxon>
        <taxon>Isoptericola</taxon>
    </lineage>
</organism>
<accession>A0ABU7Z9D6</accession>
<keyword evidence="1" id="KW-1133">Transmembrane helix</keyword>
<sequence length="271" mass="27437">MSWSPGVTALIVVAVGMVAAGITLLVRRTARGLGTVDPAPWTATLSYVATAYGIVIGFSILYLFGAFADARGAVGDEATSIGTAFEEAALFDDAGADVRHALICYAEAASADDWPAMREGTAAPEVDAAYADLVASLGQDAPAPEGAFYSAAATNTVVQIGSISTARETRIVTAATSLPVLLWGLVLGGGLLVVVLLFVVTLPSSPRTQAVLVGLSTTFTAVLVLLVMALNNPFAPGPGRVSPTLIDETVASMTQSAPELADLPCPAAGGS</sequence>
<dbReference type="Proteomes" id="UP001310387">
    <property type="component" value="Unassembled WGS sequence"/>
</dbReference>
<dbReference type="Pfam" id="PF14023">
    <property type="entry name" value="Bestrophin-like"/>
    <property type="match status" value="1"/>
</dbReference>
<name>A0ABU7Z9D6_9MICO</name>
<protein>
    <recommendedName>
        <fullName evidence="4">DUF4239 domain-containing protein</fullName>
    </recommendedName>
</protein>
<feature type="transmembrane region" description="Helical" evidence="1">
    <location>
        <begin position="210"/>
        <end position="230"/>
    </location>
</feature>
<feature type="transmembrane region" description="Helical" evidence="1">
    <location>
        <begin position="6"/>
        <end position="26"/>
    </location>
</feature>
<evidence type="ECO:0000313" key="2">
    <source>
        <dbReference type="EMBL" id="MEG3616137.1"/>
    </source>
</evidence>
<gene>
    <name evidence="2" type="ORF">V5O49_13460</name>
</gene>
<proteinExistence type="predicted"/>
<evidence type="ECO:0000256" key="1">
    <source>
        <dbReference type="SAM" id="Phobius"/>
    </source>
</evidence>
<comment type="caution">
    <text evidence="2">The sequence shown here is derived from an EMBL/GenBank/DDBJ whole genome shotgun (WGS) entry which is preliminary data.</text>
</comment>
<dbReference type="RefSeq" id="WP_332902647.1">
    <property type="nucleotide sequence ID" value="NZ_JBAGLP010000118.1"/>
</dbReference>
<dbReference type="InterPro" id="IPR025333">
    <property type="entry name" value="DUF4239"/>
</dbReference>
<keyword evidence="3" id="KW-1185">Reference proteome</keyword>
<feature type="transmembrane region" description="Helical" evidence="1">
    <location>
        <begin position="180"/>
        <end position="203"/>
    </location>
</feature>
<dbReference type="EMBL" id="JBAGLP010000118">
    <property type="protein sequence ID" value="MEG3616137.1"/>
    <property type="molecule type" value="Genomic_DNA"/>
</dbReference>